<evidence type="ECO:0000259" key="1">
    <source>
        <dbReference type="Pfam" id="PF04326"/>
    </source>
</evidence>
<accession>A0A8S3S5J7</accession>
<feature type="domain" description="Schlafen AlbA-2" evidence="1">
    <location>
        <begin position="52"/>
        <end position="187"/>
    </location>
</feature>
<dbReference type="PANTHER" id="PTHR12155">
    <property type="entry name" value="SCHLAFEN"/>
    <property type="match status" value="1"/>
</dbReference>
<dbReference type="InterPro" id="IPR027417">
    <property type="entry name" value="P-loop_NTPase"/>
</dbReference>
<dbReference type="OrthoDB" id="6140382at2759"/>
<name>A0A8S3S5J7_MYTED</name>
<dbReference type="Gene3D" id="3.40.50.300">
    <property type="entry name" value="P-loop containing nucleotide triphosphate hydrolases"/>
    <property type="match status" value="1"/>
</dbReference>
<dbReference type="EMBL" id="CAJPWZ010001378">
    <property type="protein sequence ID" value="CAG2213622.1"/>
    <property type="molecule type" value="Genomic_DNA"/>
</dbReference>
<proteinExistence type="predicted"/>
<evidence type="ECO:0000313" key="2">
    <source>
        <dbReference type="EMBL" id="CAG2213622.1"/>
    </source>
</evidence>
<dbReference type="PANTHER" id="PTHR12155:SF30">
    <property type="entry name" value="PROTEIN SLFN14"/>
    <property type="match status" value="1"/>
</dbReference>
<dbReference type="Pfam" id="PF04326">
    <property type="entry name" value="SLFN_AlbA_2"/>
    <property type="match status" value="1"/>
</dbReference>
<dbReference type="SUPFAM" id="SSF52540">
    <property type="entry name" value="P-loop containing nucleoside triphosphate hydrolases"/>
    <property type="match status" value="1"/>
</dbReference>
<organism evidence="2 3">
    <name type="scientific">Mytilus edulis</name>
    <name type="common">Blue mussel</name>
    <dbReference type="NCBI Taxonomy" id="6550"/>
    <lineage>
        <taxon>Eukaryota</taxon>
        <taxon>Metazoa</taxon>
        <taxon>Spiralia</taxon>
        <taxon>Lophotrochozoa</taxon>
        <taxon>Mollusca</taxon>
        <taxon>Bivalvia</taxon>
        <taxon>Autobranchia</taxon>
        <taxon>Pteriomorphia</taxon>
        <taxon>Mytilida</taxon>
        <taxon>Mytiloidea</taxon>
        <taxon>Mytilidae</taxon>
        <taxon>Mytilinae</taxon>
        <taxon>Mytilus</taxon>
    </lineage>
</organism>
<dbReference type="Proteomes" id="UP000683360">
    <property type="component" value="Unassembled WGS sequence"/>
</dbReference>
<dbReference type="InterPro" id="IPR007421">
    <property type="entry name" value="Schlafen_AlbA_2_dom"/>
</dbReference>
<evidence type="ECO:0000313" key="3">
    <source>
        <dbReference type="Proteomes" id="UP000683360"/>
    </source>
</evidence>
<dbReference type="InterPro" id="IPR038461">
    <property type="entry name" value="Schlafen_AlbA_2_dom_sf"/>
</dbReference>
<keyword evidence="3" id="KW-1185">Reference proteome</keyword>
<protein>
    <recommendedName>
        <fullName evidence="1">Schlafen AlbA-2 domain-containing protein</fullName>
    </recommendedName>
</protein>
<dbReference type="Gene3D" id="3.30.950.30">
    <property type="entry name" value="Schlafen, AAA domain"/>
    <property type="match status" value="1"/>
</dbReference>
<gene>
    <name evidence="2" type="ORF">MEDL_27582</name>
</gene>
<dbReference type="InterPro" id="IPR029684">
    <property type="entry name" value="Schlafen"/>
</dbReference>
<sequence>MYLYFPSVSAADPAKYKKVVEILRQDGVPGSLPTIPNRTYKLNHKVKDLRNENTDTQFKQITGKDVSNTLANMCSHYISAFGNHKGGVVYYGIEDKKGIVVGIDLSNCTETAIESALDKKIGGMICGKSSTKLKRTTHWDIQYFNIEEDEEANIFMPNRKVIAVRVCRIPGGVFTAVPESYYVDDDGNVKQFEDFEEWRSQIFPATKGDAHQLKESLSNICDDIKDLRLSSTQRQSFRDNSMVNDSIVVSQTVVGESLIGTGKSELALQYCYNVRKHNPTIIVYKLRCTDTNMLQKSLRELCKCFPNINIIEEEQTQKETLNKLEDAIVREIRDREGYQFLLLDDVKPNSKRAVNGFLKKCKRVDNIKLIVTTSVSLELDAFTEEIEVEGFSEAEAVEFLANFPSVQNEDKSITYSLPKSLAVIRKDCILQDLI</sequence>
<dbReference type="AlphaFoldDB" id="A0A8S3S5J7"/>
<reference evidence="2" key="1">
    <citation type="submission" date="2021-03" db="EMBL/GenBank/DDBJ databases">
        <authorList>
            <person name="Bekaert M."/>
        </authorList>
    </citation>
    <scope>NUCLEOTIDE SEQUENCE</scope>
</reference>
<comment type="caution">
    <text evidence="2">The sequence shown here is derived from an EMBL/GenBank/DDBJ whole genome shotgun (WGS) entry which is preliminary data.</text>
</comment>